<evidence type="ECO:0000313" key="3">
    <source>
        <dbReference type="Proteomes" id="UP000183760"/>
    </source>
</evidence>
<reference evidence="2 3" key="1">
    <citation type="submission" date="2016-10" db="EMBL/GenBank/DDBJ databases">
        <authorList>
            <person name="Varghese N."/>
            <person name="Submissions S."/>
        </authorList>
    </citation>
    <scope>NUCLEOTIDE SEQUENCE [LARGE SCALE GENOMIC DNA]</scope>
    <source>
        <strain evidence="2 3">DSM 16525</strain>
    </source>
</reference>
<dbReference type="EMBL" id="FOIB01000002">
    <property type="protein sequence ID" value="SET42189.1"/>
    <property type="molecule type" value="Genomic_DNA"/>
</dbReference>
<gene>
    <name evidence="1" type="ORF">MFU01_61380</name>
    <name evidence="2" type="ORF">SAMN05443572_102218</name>
</gene>
<dbReference type="OrthoDB" id="9928004at2"/>
<accession>A0A511TAA7</accession>
<dbReference type="Proteomes" id="UP000321514">
    <property type="component" value="Unassembled WGS sequence"/>
</dbReference>
<dbReference type="RefSeq" id="WP_074950433.1">
    <property type="nucleotide sequence ID" value="NZ_BJXR01000043.1"/>
</dbReference>
<keyword evidence="3" id="KW-1185">Reference proteome</keyword>
<dbReference type="AlphaFoldDB" id="A0A511TAA7"/>
<evidence type="ECO:0000313" key="2">
    <source>
        <dbReference type="EMBL" id="SET42189.1"/>
    </source>
</evidence>
<evidence type="ECO:0000313" key="4">
    <source>
        <dbReference type="Proteomes" id="UP000321514"/>
    </source>
</evidence>
<sequence>MGTDIIETYQSSDEDSELLSVLWRGLADQDTLWRKLLDVLEALGQLEDTFGTVSGTQKVVLARDGDVRSEQWPIAELARRYHQAREAGLTTVMPDGWPLPVRAFLFLPPGVERVEVIRFDLPELLEMGPMRLSPAPLPGPSDTGYTRWRTEAAPGDEETPLFLELTGELSELARALTLRVCSRLDFFRPSRFGGEPNGPHALHNLRHLHAVMARLAERTSGQLVPREPLDSGA</sequence>
<proteinExistence type="predicted"/>
<comment type="caution">
    <text evidence="1">The sequence shown here is derived from an EMBL/GenBank/DDBJ whole genome shotgun (WGS) entry which is preliminary data.</text>
</comment>
<evidence type="ECO:0000313" key="1">
    <source>
        <dbReference type="EMBL" id="GEN11101.1"/>
    </source>
</evidence>
<protein>
    <submittedName>
        <fullName evidence="1">Uncharacterized protein</fullName>
    </submittedName>
</protein>
<dbReference type="EMBL" id="BJXR01000043">
    <property type="protein sequence ID" value="GEN11101.1"/>
    <property type="molecule type" value="Genomic_DNA"/>
</dbReference>
<name>A0A511TAA7_MYXFU</name>
<organism evidence="1 4">
    <name type="scientific">Myxococcus fulvus</name>
    <dbReference type="NCBI Taxonomy" id="33"/>
    <lineage>
        <taxon>Bacteria</taxon>
        <taxon>Pseudomonadati</taxon>
        <taxon>Myxococcota</taxon>
        <taxon>Myxococcia</taxon>
        <taxon>Myxococcales</taxon>
        <taxon>Cystobacterineae</taxon>
        <taxon>Myxococcaceae</taxon>
        <taxon>Myxococcus</taxon>
    </lineage>
</organism>
<reference evidence="1 4" key="2">
    <citation type="submission" date="2019-07" db="EMBL/GenBank/DDBJ databases">
        <title>Whole genome shotgun sequence of Myxococcus fulvus NBRC 100333.</title>
        <authorList>
            <person name="Hosoyama A."/>
            <person name="Uohara A."/>
            <person name="Ohji S."/>
            <person name="Ichikawa N."/>
        </authorList>
    </citation>
    <scope>NUCLEOTIDE SEQUENCE [LARGE SCALE GENOMIC DNA]</scope>
    <source>
        <strain evidence="1 4">NBRC 100333</strain>
    </source>
</reference>
<dbReference type="Proteomes" id="UP000183760">
    <property type="component" value="Unassembled WGS sequence"/>
</dbReference>